<evidence type="ECO:0000256" key="3">
    <source>
        <dbReference type="ARBA" id="ARBA00004964"/>
    </source>
</evidence>
<accession>A0ABS8HWW6</accession>
<reference evidence="12" key="1">
    <citation type="submission" date="2021-11" db="EMBL/GenBank/DDBJ databases">
        <title>Description of a new species Pelosinus isolated from the bottom sediments of Lake Baikal.</title>
        <authorList>
            <person name="Zakharyuk A."/>
        </authorList>
    </citation>
    <scope>NUCLEOTIDE SEQUENCE</scope>
    <source>
        <strain evidence="12">Bkl1</strain>
    </source>
</reference>
<dbReference type="InterPro" id="IPR006407">
    <property type="entry name" value="GlgB"/>
</dbReference>
<evidence type="ECO:0000256" key="7">
    <source>
        <dbReference type="ARBA" id="ARBA00022679"/>
    </source>
</evidence>
<gene>
    <name evidence="10 12" type="primary">glgB</name>
    <name evidence="12" type="ORF">LMF89_14910</name>
</gene>
<comment type="subunit">
    <text evidence="10">Monomer.</text>
</comment>
<organism evidence="12 13">
    <name type="scientific">Pelosinus baikalensis</name>
    <dbReference type="NCBI Taxonomy" id="2892015"/>
    <lineage>
        <taxon>Bacteria</taxon>
        <taxon>Bacillati</taxon>
        <taxon>Bacillota</taxon>
        <taxon>Negativicutes</taxon>
        <taxon>Selenomonadales</taxon>
        <taxon>Sporomusaceae</taxon>
        <taxon>Pelosinus</taxon>
    </lineage>
</organism>
<evidence type="ECO:0000256" key="9">
    <source>
        <dbReference type="ARBA" id="ARBA00023277"/>
    </source>
</evidence>
<dbReference type="Proteomes" id="UP001165492">
    <property type="component" value="Unassembled WGS sequence"/>
</dbReference>
<keyword evidence="7 10" id="KW-0808">Transferase</keyword>
<protein>
    <recommendedName>
        <fullName evidence="10">1,4-alpha-glucan branching enzyme GlgB</fullName>
        <ecNumber evidence="10">2.4.1.18</ecNumber>
    </recommendedName>
    <alternativeName>
        <fullName evidence="10">1,4-alpha-D-glucan:1,4-alpha-D-glucan 6-glucosyl-transferase</fullName>
    </alternativeName>
    <alternativeName>
        <fullName evidence="10">Alpha-(1-&gt;4)-glucan branching enzyme</fullName>
    </alternativeName>
    <alternativeName>
        <fullName evidence="10">Glycogen branching enzyme</fullName>
        <shortName evidence="10">BE</shortName>
    </alternativeName>
</protein>
<dbReference type="InterPro" id="IPR014756">
    <property type="entry name" value="Ig_E-set"/>
</dbReference>
<dbReference type="InterPro" id="IPR006048">
    <property type="entry name" value="A-amylase/branching_C"/>
</dbReference>
<dbReference type="SUPFAM" id="SSF51011">
    <property type="entry name" value="Glycosyl hydrolase domain"/>
    <property type="match status" value="1"/>
</dbReference>
<feature type="domain" description="Glycosyl hydrolase family 13 catalytic" evidence="11">
    <location>
        <begin position="153"/>
        <end position="507"/>
    </location>
</feature>
<evidence type="ECO:0000256" key="4">
    <source>
        <dbReference type="ARBA" id="ARBA00009000"/>
    </source>
</evidence>
<dbReference type="Gene3D" id="2.60.40.10">
    <property type="entry name" value="Immunoglobulins"/>
    <property type="match status" value="1"/>
</dbReference>
<dbReference type="NCBIfam" id="NF008967">
    <property type="entry name" value="PRK12313.1"/>
    <property type="match status" value="1"/>
</dbReference>
<dbReference type="SUPFAM" id="SSF81296">
    <property type="entry name" value="E set domains"/>
    <property type="match status" value="1"/>
</dbReference>
<dbReference type="InterPro" id="IPR006047">
    <property type="entry name" value="GH13_cat_dom"/>
</dbReference>
<evidence type="ECO:0000256" key="6">
    <source>
        <dbReference type="ARBA" id="ARBA00022676"/>
    </source>
</evidence>
<feature type="active site" description="Nucleophile" evidence="10">
    <location>
        <position position="310"/>
    </location>
</feature>
<keyword evidence="13" id="KW-1185">Reference proteome</keyword>
<dbReference type="PANTHER" id="PTHR43651">
    <property type="entry name" value="1,4-ALPHA-GLUCAN-BRANCHING ENZYME"/>
    <property type="match status" value="1"/>
</dbReference>
<comment type="caution">
    <text evidence="12">The sequence shown here is derived from an EMBL/GenBank/DDBJ whole genome shotgun (WGS) entry which is preliminary data.</text>
</comment>
<dbReference type="SUPFAM" id="SSF51445">
    <property type="entry name" value="(Trans)glycosidases"/>
    <property type="match status" value="1"/>
</dbReference>
<name>A0ABS8HWW6_9FIRM</name>
<evidence type="ECO:0000256" key="8">
    <source>
        <dbReference type="ARBA" id="ARBA00023056"/>
    </source>
</evidence>
<dbReference type="PIRSF" id="PIRSF000463">
    <property type="entry name" value="GlgB"/>
    <property type="match status" value="1"/>
</dbReference>
<comment type="similarity">
    <text evidence="4 10">Belongs to the glycosyl hydrolase 13 family. GlgB subfamily.</text>
</comment>
<dbReference type="Pfam" id="PF02806">
    <property type="entry name" value="Alpha-amylase_C"/>
    <property type="match status" value="1"/>
</dbReference>
<dbReference type="InterPro" id="IPR013780">
    <property type="entry name" value="Glyco_hydro_b"/>
</dbReference>
<evidence type="ECO:0000256" key="1">
    <source>
        <dbReference type="ARBA" id="ARBA00000826"/>
    </source>
</evidence>
<dbReference type="CDD" id="cd02855">
    <property type="entry name" value="E_set_GBE_prok_N"/>
    <property type="match status" value="1"/>
</dbReference>
<dbReference type="GO" id="GO:0003844">
    <property type="term" value="F:1,4-alpha-glucan branching enzyme activity"/>
    <property type="evidence" value="ECO:0007669"/>
    <property type="project" value="UniProtKB-EC"/>
</dbReference>
<dbReference type="EC" id="2.4.1.18" evidence="10"/>
<keyword evidence="6 10" id="KW-0328">Glycosyltransferase</keyword>
<keyword evidence="5 10" id="KW-0321">Glycogen metabolism</keyword>
<dbReference type="Gene3D" id="3.20.20.80">
    <property type="entry name" value="Glycosidases"/>
    <property type="match status" value="1"/>
</dbReference>
<dbReference type="RefSeq" id="WP_229535758.1">
    <property type="nucleotide sequence ID" value="NZ_JAJHJB010000020.1"/>
</dbReference>
<comment type="catalytic activity">
    <reaction evidence="1 10">
        <text>Transfers a segment of a (1-&gt;4)-alpha-D-glucan chain to a primary hydroxy group in a similar glucan chain.</text>
        <dbReference type="EC" id="2.4.1.18"/>
    </reaction>
</comment>
<dbReference type="EMBL" id="JAJHJB010000020">
    <property type="protein sequence ID" value="MCC5466637.1"/>
    <property type="molecule type" value="Genomic_DNA"/>
</dbReference>
<dbReference type="Pfam" id="PF00128">
    <property type="entry name" value="Alpha-amylase"/>
    <property type="match status" value="1"/>
</dbReference>
<dbReference type="HAMAP" id="MF_00685">
    <property type="entry name" value="GlgB"/>
    <property type="match status" value="1"/>
</dbReference>
<evidence type="ECO:0000256" key="10">
    <source>
        <dbReference type="HAMAP-Rule" id="MF_00685"/>
    </source>
</evidence>
<dbReference type="NCBIfam" id="TIGR01515">
    <property type="entry name" value="branching_enzym"/>
    <property type="match status" value="1"/>
</dbReference>
<evidence type="ECO:0000256" key="2">
    <source>
        <dbReference type="ARBA" id="ARBA00002953"/>
    </source>
</evidence>
<comment type="pathway">
    <text evidence="3 10">Glycan biosynthesis; glycogen biosynthesis.</text>
</comment>
<dbReference type="InterPro" id="IPR004193">
    <property type="entry name" value="Glyco_hydro_13_N"/>
</dbReference>
<dbReference type="InterPro" id="IPR044143">
    <property type="entry name" value="GlgB_N_E_set_prok"/>
</dbReference>
<dbReference type="InterPro" id="IPR013783">
    <property type="entry name" value="Ig-like_fold"/>
</dbReference>
<evidence type="ECO:0000313" key="13">
    <source>
        <dbReference type="Proteomes" id="UP001165492"/>
    </source>
</evidence>
<comment type="function">
    <text evidence="2 10">Catalyzes the formation of the alpha-1,6-glucosidic linkages in glycogen by scission of a 1,4-alpha-linked oligosaccharide from growing alpha-1,4-glucan chains and the subsequent attachment of the oligosaccharide to the alpha-1,6 position.</text>
</comment>
<evidence type="ECO:0000259" key="11">
    <source>
        <dbReference type="SMART" id="SM00642"/>
    </source>
</evidence>
<sequence>MAVPISPISQEDLYLFHEGSNFRSYQLLGAHVLTENGKQGVRFTVWAPNAQGVRVVGDFNAWQGEGHKMNRVGESGVWMLFIPGLLAGDIYKYEIQTAGGQTLMKADPYAFYAQLRPETASVVYNLNGYQWKDTKWQSRNTKPVNQQPLLIYEVHLGSWRRGANNTVLTYRELAELLPQYASAMGYTHIEIMPVAEHPFDGSWGYQATGYYAITSRYGTPEDFMYLVDVCHEYEIGVIVDWVPGHFCKDDHGLRQFDGTALYEYADAQRAENKGWGTANFDLGRTEVLSFLISNAIFWLDVYHIDGIRVDAVSNILYLNYGREAGDWTPNQYGGDGNLEGAAFLRKLNEVVFAQRPNVLMMAEESTSWPMVSWPTYSGGLGFNFKWNMGWMNDMLRYMEIDPVHRKWNHHLLTFSFMYAFSENFILPLSHDEVVHGKKSMLNKMPGDYWQKFANLRAFYGYWMAHPGKKLLFMGSEFGQFIEWQDHESLDWHLVESPMHEKLQEYCRRLNHFYKKERSLWVVDGNWQGFEWIDCSDYTQSVICFMRKTASPEETLIVVCNFTPNVHQAYRIGVPAEGSYLEIFNSDWEEFGGSGQKNTGVLAAEETVWHNHSHSLAITLPPLATIYLKKTKK</sequence>
<evidence type="ECO:0000313" key="12">
    <source>
        <dbReference type="EMBL" id="MCC5466637.1"/>
    </source>
</evidence>
<feature type="active site" description="Proton donor" evidence="10">
    <location>
        <position position="363"/>
    </location>
</feature>
<dbReference type="Pfam" id="PF02922">
    <property type="entry name" value="CBM_48"/>
    <property type="match status" value="1"/>
</dbReference>
<dbReference type="InterPro" id="IPR017853">
    <property type="entry name" value="GH"/>
</dbReference>
<dbReference type="Gene3D" id="2.60.40.1180">
    <property type="entry name" value="Golgi alpha-mannosidase II"/>
    <property type="match status" value="1"/>
</dbReference>
<proteinExistence type="inferred from homology"/>
<keyword evidence="8 10" id="KW-0320">Glycogen biosynthesis</keyword>
<dbReference type="PANTHER" id="PTHR43651:SF3">
    <property type="entry name" value="1,4-ALPHA-GLUCAN-BRANCHING ENZYME"/>
    <property type="match status" value="1"/>
</dbReference>
<keyword evidence="9 10" id="KW-0119">Carbohydrate metabolism</keyword>
<dbReference type="SMART" id="SM00642">
    <property type="entry name" value="Aamy"/>
    <property type="match status" value="1"/>
</dbReference>
<dbReference type="CDD" id="cd11322">
    <property type="entry name" value="AmyAc_Glg_BE"/>
    <property type="match status" value="1"/>
</dbReference>
<dbReference type="NCBIfam" id="NF003811">
    <property type="entry name" value="PRK05402.1"/>
    <property type="match status" value="1"/>
</dbReference>
<evidence type="ECO:0000256" key="5">
    <source>
        <dbReference type="ARBA" id="ARBA00022600"/>
    </source>
</evidence>
<dbReference type="InterPro" id="IPR037439">
    <property type="entry name" value="Branching_enzy"/>
</dbReference>